<reference evidence="2 3" key="1">
    <citation type="submission" date="2023-09" db="EMBL/GenBank/DDBJ databases">
        <title>Genomes of two closely related lineages of the louse Polyplax serrata with different host specificities.</title>
        <authorList>
            <person name="Martinu J."/>
            <person name="Tarabai H."/>
            <person name="Stefka J."/>
            <person name="Hypsa V."/>
        </authorList>
    </citation>
    <scope>NUCLEOTIDE SEQUENCE [LARGE SCALE GENOMIC DNA]</scope>
    <source>
        <strain evidence="2">98ZLc_SE</strain>
    </source>
</reference>
<feature type="region of interest" description="Disordered" evidence="1">
    <location>
        <begin position="1"/>
        <end position="70"/>
    </location>
</feature>
<sequence>MHSNQSRSAPKKESSLRVDDRVGTRQAEITGSERTLEPEAEASTGLYHFRYQPHPPSWVEDDVTNSYVSP</sequence>
<organism evidence="2 3">
    <name type="scientific">Polyplax serrata</name>
    <name type="common">Common mouse louse</name>
    <dbReference type="NCBI Taxonomy" id="468196"/>
    <lineage>
        <taxon>Eukaryota</taxon>
        <taxon>Metazoa</taxon>
        <taxon>Ecdysozoa</taxon>
        <taxon>Arthropoda</taxon>
        <taxon>Hexapoda</taxon>
        <taxon>Insecta</taxon>
        <taxon>Pterygota</taxon>
        <taxon>Neoptera</taxon>
        <taxon>Paraneoptera</taxon>
        <taxon>Psocodea</taxon>
        <taxon>Troctomorpha</taxon>
        <taxon>Phthiraptera</taxon>
        <taxon>Anoplura</taxon>
        <taxon>Polyplacidae</taxon>
        <taxon>Polyplax</taxon>
    </lineage>
</organism>
<protein>
    <submittedName>
        <fullName evidence="2">Uncharacterized protein</fullName>
    </submittedName>
</protein>
<gene>
    <name evidence="2" type="ORF">RUM44_005167</name>
</gene>
<accession>A0ABR1AE85</accession>
<dbReference type="EMBL" id="JAWJWF010000051">
    <property type="protein sequence ID" value="KAK6617579.1"/>
    <property type="molecule type" value="Genomic_DNA"/>
</dbReference>
<evidence type="ECO:0000313" key="3">
    <source>
        <dbReference type="Proteomes" id="UP001359485"/>
    </source>
</evidence>
<feature type="compositionally biased region" description="Basic and acidic residues" evidence="1">
    <location>
        <begin position="10"/>
        <end position="23"/>
    </location>
</feature>
<dbReference type="Proteomes" id="UP001359485">
    <property type="component" value="Unassembled WGS sequence"/>
</dbReference>
<evidence type="ECO:0000313" key="2">
    <source>
        <dbReference type="EMBL" id="KAK6617579.1"/>
    </source>
</evidence>
<name>A0ABR1AE85_POLSC</name>
<evidence type="ECO:0000256" key="1">
    <source>
        <dbReference type="SAM" id="MobiDB-lite"/>
    </source>
</evidence>
<comment type="caution">
    <text evidence="2">The sequence shown here is derived from an EMBL/GenBank/DDBJ whole genome shotgun (WGS) entry which is preliminary data.</text>
</comment>
<keyword evidence="3" id="KW-1185">Reference proteome</keyword>
<proteinExistence type="predicted"/>